<accession>A0A7K3WT83</accession>
<dbReference type="InterPro" id="IPR013785">
    <property type="entry name" value="Aldolase_TIM"/>
</dbReference>
<dbReference type="InterPro" id="IPR052899">
    <property type="entry name" value="Class-I_DAHP_synthase"/>
</dbReference>
<dbReference type="RefSeq" id="WP_163286290.1">
    <property type="nucleotide sequence ID" value="NZ_JAAGVY010000035.1"/>
</dbReference>
<keyword evidence="1 3" id="KW-0808">Transferase</keyword>
<dbReference type="SUPFAM" id="SSF51569">
    <property type="entry name" value="Aldolase"/>
    <property type="match status" value="1"/>
</dbReference>
<dbReference type="AlphaFoldDB" id="A0A7K3WT83"/>
<dbReference type="Gene3D" id="3.30.70.1140">
    <property type="entry name" value="Phospho-2-dehydro-3-deoxyheptonate aldolase, domain 1"/>
    <property type="match status" value="1"/>
</dbReference>
<evidence type="ECO:0000313" key="3">
    <source>
        <dbReference type="EMBL" id="NEN24897.1"/>
    </source>
</evidence>
<gene>
    <name evidence="3" type="primary">aroF</name>
    <name evidence="3" type="ORF">G3O08_15455</name>
</gene>
<evidence type="ECO:0000256" key="1">
    <source>
        <dbReference type="ARBA" id="ARBA00022679"/>
    </source>
</evidence>
<dbReference type="Gene3D" id="3.20.20.70">
    <property type="entry name" value="Aldolase class I"/>
    <property type="match status" value="1"/>
</dbReference>
<comment type="caution">
    <text evidence="3">The sequence shown here is derived from an EMBL/GenBank/DDBJ whole genome shotgun (WGS) entry which is preliminary data.</text>
</comment>
<name>A0A7K3WT83_9FLAO</name>
<dbReference type="NCBIfam" id="NF006421">
    <property type="entry name" value="PRK08673.1"/>
    <property type="match status" value="1"/>
</dbReference>
<dbReference type="InterPro" id="IPR006218">
    <property type="entry name" value="DAHP1/KDSA"/>
</dbReference>
<evidence type="ECO:0000259" key="2">
    <source>
        <dbReference type="Pfam" id="PF00793"/>
    </source>
</evidence>
<dbReference type="NCBIfam" id="TIGR01361">
    <property type="entry name" value="DAHP_synth_Bsub"/>
    <property type="match status" value="1"/>
</dbReference>
<keyword evidence="4" id="KW-1185">Reference proteome</keyword>
<evidence type="ECO:0000313" key="4">
    <source>
        <dbReference type="Proteomes" id="UP000486602"/>
    </source>
</evidence>
<feature type="domain" description="DAHP synthetase I/KDSA" evidence="2">
    <location>
        <begin position="82"/>
        <end position="326"/>
    </location>
</feature>
<dbReference type="PANTHER" id="PTHR43018:SF2">
    <property type="entry name" value="PHOSPHO-2-DEHYDRO-3-DEOXYHEPTONATE ALDOLASE"/>
    <property type="match status" value="1"/>
</dbReference>
<organism evidence="3 4">
    <name type="scientific">Cryomorpha ignava</name>
    <dbReference type="NCBI Taxonomy" id="101383"/>
    <lineage>
        <taxon>Bacteria</taxon>
        <taxon>Pseudomonadati</taxon>
        <taxon>Bacteroidota</taxon>
        <taxon>Flavobacteriia</taxon>
        <taxon>Flavobacteriales</taxon>
        <taxon>Cryomorphaceae</taxon>
        <taxon>Cryomorpha</taxon>
    </lineage>
</organism>
<reference evidence="3 4" key="1">
    <citation type="submission" date="2020-02" db="EMBL/GenBank/DDBJ databases">
        <title>Out from the shadows clarifying the taxonomy of the family Cryomorphaceae and related taxa by utilizing the GTDB taxonomic framework.</title>
        <authorList>
            <person name="Bowman J.P."/>
        </authorList>
    </citation>
    <scope>NUCLEOTIDE SEQUENCE [LARGE SCALE GENOMIC DNA]</scope>
    <source>
        <strain evidence="3 4">QSSC 1-22</strain>
    </source>
</reference>
<dbReference type="GO" id="GO:0009073">
    <property type="term" value="P:aromatic amino acid family biosynthetic process"/>
    <property type="evidence" value="ECO:0007669"/>
    <property type="project" value="InterPro"/>
</dbReference>
<dbReference type="Proteomes" id="UP000486602">
    <property type="component" value="Unassembled WGS sequence"/>
</dbReference>
<dbReference type="InterPro" id="IPR006268">
    <property type="entry name" value="DAHP_syn_2"/>
</dbReference>
<dbReference type="Pfam" id="PF00793">
    <property type="entry name" value="DAHP_synth_1"/>
    <property type="match status" value="1"/>
</dbReference>
<dbReference type="EMBL" id="JAAGVY010000035">
    <property type="protein sequence ID" value="NEN24897.1"/>
    <property type="molecule type" value="Genomic_DNA"/>
</dbReference>
<dbReference type="GO" id="GO:0003849">
    <property type="term" value="F:3-deoxy-7-phosphoheptulonate synthase activity"/>
    <property type="evidence" value="ECO:0007669"/>
    <property type="project" value="UniProtKB-EC"/>
</dbReference>
<dbReference type="PANTHER" id="PTHR43018">
    <property type="entry name" value="PHOSPHO-2-DEHYDRO-3-DEOXYHEPTONATE ALDOLASE"/>
    <property type="match status" value="1"/>
</dbReference>
<sequence length="334" mass="37251">MIIQLKKDIATSERLDIEAKLTGNGIQAVDIHTQYNHYLVAIVNKEIDIRTIGKMAGVADVHRVTDAYKLVSRKWKLRATEIDLGDGVVIGENNFTLMAGPCSIEGEDQIEKIADQLVKSGVKIMRGGVFKPRSSPYAFRGMGIEGLKSFYEICRSKGIKIITEVMQVSQIEEMFDYVDIFQVGARNTQNFNLLDALGEVDKAVLIKRGISGSIDELLQSAEYVFSAGNERLMLCERGIRTFESAYRNTFDINAIPILKEKSHLPVIADPSHGIGIRKHVSRITLASMIAGADGAIVEIHHEPEKAFSDGQQTLNFEEFEHLVEQIDMLREVVK</sequence>
<dbReference type="EC" id="2.5.1.54" evidence="3"/>
<proteinExistence type="predicted"/>
<dbReference type="NCBIfam" id="NF009239">
    <property type="entry name" value="PRK12595.1"/>
    <property type="match status" value="1"/>
</dbReference>
<dbReference type="GO" id="GO:0016832">
    <property type="term" value="F:aldehyde-lyase activity"/>
    <property type="evidence" value="ECO:0007669"/>
    <property type="project" value="InterPro"/>
</dbReference>
<protein>
    <submittedName>
        <fullName evidence="3">3-deoxy-7-phosphoheptulonate synthase</fullName>
        <ecNumber evidence="3">2.5.1.54</ecNumber>
    </submittedName>
</protein>